<proteinExistence type="predicted"/>
<protein>
    <submittedName>
        <fullName evidence="3">DDE_Tnp_ISL3 domain-containing protein</fullName>
    </submittedName>
</protein>
<keyword evidence="2" id="KW-1185">Reference proteome</keyword>
<reference evidence="1 2" key="1">
    <citation type="submission" date="2018-11" db="EMBL/GenBank/DDBJ databases">
        <authorList>
            <consortium name="Pathogen Informatics"/>
        </authorList>
    </citation>
    <scope>NUCLEOTIDE SEQUENCE [LARGE SCALE GENOMIC DNA]</scope>
</reference>
<dbReference type="AlphaFoldDB" id="A0A3P7YWZ0"/>
<dbReference type="Proteomes" id="UP000050761">
    <property type="component" value="Unassembled WGS sequence"/>
</dbReference>
<name>A0A3P7YWZ0_HELPZ</name>
<sequence length="90" mass="10161">MFIETSAEATYNVKQLFRAIAGVLPGIVKKYATVNVSSFYRIAKRIDDIRTKRRSRVIVVLSGKNQSGKQEVRVCSLALLPHLNAFSKYE</sequence>
<dbReference type="WBParaSite" id="HPBE_0001269101-mRNA-1">
    <property type="protein sequence ID" value="HPBE_0001269101-mRNA-1"/>
    <property type="gene ID" value="HPBE_0001269101"/>
</dbReference>
<organism evidence="1">
    <name type="scientific">Heligmosomoides polygyrus</name>
    <name type="common">Parasitic roundworm</name>
    <dbReference type="NCBI Taxonomy" id="6339"/>
    <lineage>
        <taxon>Eukaryota</taxon>
        <taxon>Metazoa</taxon>
        <taxon>Ecdysozoa</taxon>
        <taxon>Nematoda</taxon>
        <taxon>Chromadorea</taxon>
        <taxon>Rhabditida</taxon>
        <taxon>Rhabditina</taxon>
        <taxon>Rhabditomorpha</taxon>
        <taxon>Strongyloidea</taxon>
        <taxon>Heligmosomidae</taxon>
        <taxon>Heligmosomoides</taxon>
    </lineage>
</organism>
<accession>A0A3P7YWZ0</accession>
<reference evidence="3" key="2">
    <citation type="submission" date="2019-09" db="UniProtKB">
        <authorList>
            <consortium name="WormBaseParasite"/>
        </authorList>
    </citation>
    <scope>IDENTIFICATION</scope>
</reference>
<evidence type="ECO:0000313" key="1">
    <source>
        <dbReference type="EMBL" id="VDO93216.1"/>
    </source>
</evidence>
<evidence type="ECO:0000313" key="2">
    <source>
        <dbReference type="Proteomes" id="UP000050761"/>
    </source>
</evidence>
<evidence type="ECO:0000313" key="3">
    <source>
        <dbReference type="WBParaSite" id="HPBE_0001269101-mRNA-1"/>
    </source>
</evidence>
<gene>
    <name evidence="1" type="ORF">HPBE_LOCUS12692</name>
</gene>
<dbReference type="EMBL" id="UZAH01027599">
    <property type="protein sequence ID" value="VDO93216.1"/>
    <property type="molecule type" value="Genomic_DNA"/>
</dbReference>